<dbReference type="OrthoDB" id="9810759at2"/>
<dbReference type="Pfam" id="PF00999">
    <property type="entry name" value="Na_H_Exchanger"/>
    <property type="match status" value="1"/>
</dbReference>
<evidence type="ECO:0000256" key="2">
    <source>
        <dbReference type="ARBA" id="ARBA00022448"/>
    </source>
</evidence>
<feature type="transmembrane region" description="Helical" evidence="8">
    <location>
        <begin position="221"/>
        <end position="252"/>
    </location>
</feature>
<dbReference type="GO" id="GO:0015297">
    <property type="term" value="F:antiporter activity"/>
    <property type="evidence" value="ECO:0007669"/>
    <property type="project" value="UniProtKB-KW"/>
</dbReference>
<keyword evidence="3" id="KW-0050">Antiport</keyword>
<organism evidence="10 11">
    <name type="scientific">Maritalea mobilis</name>
    <dbReference type="NCBI Taxonomy" id="483324"/>
    <lineage>
        <taxon>Bacteria</taxon>
        <taxon>Pseudomonadati</taxon>
        <taxon>Pseudomonadota</taxon>
        <taxon>Alphaproteobacteria</taxon>
        <taxon>Hyphomicrobiales</taxon>
        <taxon>Devosiaceae</taxon>
        <taxon>Maritalea</taxon>
    </lineage>
</organism>
<dbReference type="AlphaFoldDB" id="A0A4R6VQB2"/>
<name>A0A4R6VQB2_9HYPH</name>
<evidence type="ECO:0000256" key="1">
    <source>
        <dbReference type="ARBA" id="ARBA00004651"/>
    </source>
</evidence>
<evidence type="ECO:0000256" key="5">
    <source>
        <dbReference type="ARBA" id="ARBA00022989"/>
    </source>
</evidence>
<dbReference type="RefSeq" id="WP_133573017.1">
    <property type="nucleotide sequence ID" value="NZ_SNYR01000002.1"/>
</dbReference>
<evidence type="ECO:0000256" key="4">
    <source>
        <dbReference type="ARBA" id="ARBA00022692"/>
    </source>
</evidence>
<evidence type="ECO:0000256" key="7">
    <source>
        <dbReference type="ARBA" id="ARBA00023136"/>
    </source>
</evidence>
<dbReference type="PANTHER" id="PTHR32507:SF7">
    <property type="entry name" value="K(+)_H(+) ANTIPORTER NHAP2"/>
    <property type="match status" value="1"/>
</dbReference>
<sequence length="404" mass="42733">MYPTLTLIAFLILLSLIVFPLARRSGTPFLLIVLAIGMLAGEDGPGGIEFNDFGLAYDLGSIALAVILFAGGVETERRIPKKVIISALLLAVPGVLITVGVVGGLTHLALGIPILTALLLGAVVAPTDAAATFMLFQHGNVSVPKKVKDTLFLESGLNDPVSIGLTVALTAFIATSNHFDTNSLLGSSYIVIVQIVSGIIGGLIGGWLLTTLMNKLPVPVGLYPVLAFVGGLFIFGFVGMLGGSGFMAIYIAGAVVRNRLVHPVDRILNFSEGLQWIAQLLVFLLLGLLVTPSQLSTTLIPALICAAILMFVARPISVFVTLGASRFSFKELTFISWMGLRGAVPILLSIYPIIEPGPISQVFFNIVFVVVVSSLLLQGFTASYLGKKLALDQEEDSLRSSQND</sequence>
<evidence type="ECO:0000259" key="9">
    <source>
        <dbReference type="Pfam" id="PF00999"/>
    </source>
</evidence>
<dbReference type="Proteomes" id="UP000295391">
    <property type="component" value="Unassembled WGS sequence"/>
</dbReference>
<feature type="transmembrane region" description="Helical" evidence="8">
    <location>
        <begin position="334"/>
        <end position="354"/>
    </location>
</feature>
<keyword evidence="7 8" id="KW-0472">Membrane</keyword>
<dbReference type="PANTHER" id="PTHR32507">
    <property type="entry name" value="NA(+)/H(+) ANTIPORTER 1"/>
    <property type="match status" value="1"/>
</dbReference>
<comment type="caution">
    <text evidence="10">The sequence shown here is derived from an EMBL/GenBank/DDBJ whole genome shotgun (WGS) entry which is preliminary data.</text>
</comment>
<dbReference type="EMBL" id="SNYR01000002">
    <property type="protein sequence ID" value="TDQ64406.1"/>
    <property type="molecule type" value="Genomic_DNA"/>
</dbReference>
<feature type="transmembrane region" description="Helical" evidence="8">
    <location>
        <begin position="189"/>
        <end position="209"/>
    </location>
</feature>
<accession>A0A4R6VQB2</accession>
<evidence type="ECO:0000313" key="10">
    <source>
        <dbReference type="EMBL" id="TDQ64406.1"/>
    </source>
</evidence>
<reference evidence="10 11" key="1">
    <citation type="submission" date="2019-03" db="EMBL/GenBank/DDBJ databases">
        <title>Genomic Encyclopedia of Type Strains, Phase III (KMG-III): the genomes of soil and plant-associated and newly described type strains.</title>
        <authorList>
            <person name="Whitman W."/>
        </authorList>
    </citation>
    <scope>NUCLEOTIDE SEQUENCE [LARGE SCALE GENOMIC DNA]</scope>
    <source>
        <strain evidence="10 11">CGMCC 1.7002</strain>
    </source>
</reference>
<evidence type="ECO:0000313" key="11">
    <source>
        <dbReference type="Proteomes" id="UP000295391"/>
    </source>
</evidence>
<feature type="domain" description="Cation/H+ exchanger transmembrane" evidence="9">
    <location>
        <begin position="14"/>
        <end position="385"/>
    </location>
</feature>
<feature type="transmembrane region" description="Helical" evidence="8">
    <location>
        <begin position="112"/>
        <end position="136"/>
    </location>
</feature>
<keyword evidence="4 8" id="KW-0812">Transmembrane</keyword>
<feature type="transmembrane region" description="Helical" evidence="8">
    <location>
        <begin position="366"/>
        <end position="385"/>
    </location>
</feature>
<feature type="transmembrane region" description="Helical" evidence="8">
    <location>
        <begin position="83"/>
        <end position="106"/>
    </location>
</feature>
<comment type="subcellular location">
    <subcellularLocation>
        <location evidence="1">Cell membrane</location>
        <topology evidence="1">Multi-pass membrane protein</topology>
    </subcellularLocation>
</comment>
<keyword evidence="11" id="KW-1185">Reference proteome</keyword>
<feature type="transmembrane region" description="Helical" evidence="8">
    <location>
        <begin position="273"/>
        <end position="293"/>
    </location>
</feature>
<protein>
    <submittedName>
        <fullName evidence="10">Sodium/hydrogen exchanger family protein</fullName>
    </submittedName>
</protein>
<feature type="transmembrane region" description="Helical" evidence="8">
    <location>
        <begin position="299"/>
        <end position="322"/>
    </location>
</feature>
<evidence type="ECO:0000256" key="3">
    <source>
        <dbReference type="ARBA" id="ARBA00022449"/>
    </source>
</evidence>
<dbReference type="InterPro" id="IPR006153">
    <property type="entry name" value="Cation/H_exchanger_TM"/>
</dbReference>
<dbReference type="NCBIfam" id="NF003716">
    <property type="entry name" value="PRK05326.1-3"/>
    <property type="match status" value="1"/>
</dbReference>
<dbReference type="NCBIfam" id="NF003715">
    <property type="entry name" value="PRK05326.1-2"/>
    <property type="match status" value="1"/>
</dbReference>
<feature type="transmembrane region" description="Helical" evidence="8">
    <location>
        <begin position="53"/>
        <end position="71"/>
    </location>
</feature>
<dbReference type="GO" id="GO:0005886">
    <property type="term" value="C:plasma membrane"/>
    <property type="evidence" value="ECO:0007669"/>
    <property type="project" value="UniProtKB-SubCell"/>
</dbReference>
<gene>
    <name evidence="10" type="ORF">ATL17_2425</name>
</gene>
<evidence type="ECO:0000256" key="8">
    <source>
        <dbReference type="SAM" id="Phobius"/>
    </source>
</evidence>
<keyword evidence="6" id="KW-0406">Ion transport</keyword>
<evidence type="ECO:0000256" key="6">
    <source>
        <dbReference type="ARBA" id="ARBA00023065"/>
    </source>
</evidence>
<dbReference type="Gene3D" id="6.10.140.1330">
    <property type="match status" value="1"/>
</dbReference>
<keyword evidence="2" id="KW-0813">Transport</keyword>
<proteinExistence type="predicted"/>
<dbReference type="GO" id="GO:1902600">
    <property type="term" value="P:proton transmembrane transport"/>
    <property type="evidence" value="ECO:0007669"/>
    <property type="project" value="InterPro"/>
</dbReference>
<keyword evidence="5 8" id="KW-1133">Transmembrane helix</keyword>